<gene>
    <name evidence="2" type="ORF">DVH24_042681</name>
</gene>
<evidence type="ECO:0000256" key="1">
    <source>
        <dbReference type="SAM" id="Phobius"/>
    </source>
</evidence>
<keyword evidence="3" id="KW-1185">Reference proteome</keyword>
<name>A0A498I0N9_MALDO</name>
<organism evidence="2 3">
    <name type="scientific">Malus domestica</name>
    <name type="common">Apple</name>
    <name type="synonym">Pyrus malus</name>
    <dbReference type="NCBI Taxonomy" id="3750"/>
    <lineage>
        <taxon>Eukaryota</taxon>
        <taxon>Viridiplantae</taxon>
        <taxon>Streptophyta</taxon>
        <taxon>Embryophyta</taxon>
        <taxon>Tracheophyta</taxon>
        <taxon>Spermatophyta</taxon>
        <taxon>Magnoliopsida</taxon>
        <taxon>eudicotyledons</taxon>
        <taxon>Gunneridae</taxon>
        <taxon>Pentapetalae</taxon>
        <taxon>rosids</taxon>
        <taxon>fabids</taxon>
        <taxon>Rosales</taxon>
        <taxon>Rosaceae</taxon>
        <taxon>Amygdaloideae</taxon>
        <taxon>Maleae</taxon>
        <taxon>Malus</taxon>
    </lineage>
</organism>
<dbReference type="AlphaFoldDB" id="A0A498I0N9"/>
<keyword evidence="1" id="KW-0812">Transmembrane</keyword>
<reference evidence="2 3" key="1">
    <citation type="submission" date="2018-10" db="EMBL/GenBank/DDBJ databases">
        <title>A high-quality apple genome assembly.</title>
        <authorList>
            <person name="Hu J."/>
        </authorList>
    </citation>
    <scope>NUCLEOTIDE SEQUENCE [LARGE SCALE GENOMIC DNA]</scope>
    <source>
        <strain evidence="3">cv. HFTH1</strain>
        <tissue evidence="2">Young leaf</tissue>
    </source>
</reference>
<comment type="caution">
    <text evidence="2">The sequence shown here is derived from an EMBL/GenBank/DDBJ whole genome shotgun (WGS) entry which is preliminary data.</text>
</comment>
<feature type="transmembrane region" description="Helical" evidence="1">
    <location>
        <begin position="108"/>
        <end position="125"/>
    </location>
</feature>
<accession>A0A498I0N9</accession>
<sequence>MGKNHKPHVAHVILVAAQVDNATRLRLVISLYGVQCCDLVRHKESKCSCWLYIRDENAIPIFVRARNLRNMLSNWLDLRILRRFVWRGTQSLCLTLFLVDVLHHGGSMLLLLTFVIYVVSSFILPRNMWDRELILLITVE</sequence>
<protein>
    <submittedName>
        <fullName evidence="2">Uncharacterized protein</fullName>
    </submittedName>
</protein>
<dbReference type="EMBL" id="RDQH01000341">
    <property type="protein sequence ID" value="RXH75894.1"/>
    <property type="molecule type" value="Genomic_DNA"/>
</dbReference>
<keyword evidence="1" id="KW-0472">Membrane</keyword>
<evidence type="ECO:0000313" key="3">
    <source>
        <dbReference type="Proteomes" id="UP000290289"/>
    </source>
</evidence>
<dbReference type="Proteomes" id="UP000290289">
    <property type="component" value="Chromosome 15"/>
</dbReference>
<evidence type="ECO:0000313" key="2">
    <source>
        <dbReference type="EMBL" id="RXH75894.1"/>
    </source>
</evidence>
<proteinExistence type="predicted"/>
<keyword evidence="1" id="KW-1133">Transmembrane helix</keyword>